<dbReference type="Gene3D" id="3.40.605.10">
    <property type="entry name" value="Aldehyde Dehydrogenase, Chain A, domain 1"/>
    <property type="match status" value="1"/>
</dbReference>
<dbReference type="InterPro" id="IPR016161">
    <property type="entry name" value="Ald_DH/histidinol_DH"/>
</dbReference>
<organism evidence="6 7">
    <name type="scientific">Xylophilus rhododendri</name>
    <dbReference type="NCBI Taxonomy" id="2697032"/>
    <lineage>
        <taxon>Bacteria</taxon>
        <taxon>Pseudomonadati</taxon>
        <taxon>Pseudomonadota</taxon>
        <taxon>Betaproteobacteria</taxon>
        <taxon>Burkholderiales</taxon>
        <taxon>Xylophilus</taxon>
    </lineage>
</organism>
<evidence type="ECO:0000259" key="5">
    <source>
        <dbReference type="Pfam" id="PF00171"/>
    </source>
</evidence>
<protein>
    <submittedName>
        <fullName evidence="6">Aldehyde dehydrogenase family protein</fullName>
    </submittedName>
</protein>
<evidence type="ECO:0000256" key="4">
    <source>
        <dbReference type="RuleBase" id="RU003345"/>
    </source>
</evidence>
<dbReference type="PROSITE" id="PS00070">
    <property type="entry name" value="ALDEHYDE_DEHYDR_CYS"/>
    <property type="match status" value="1"/>
</dbReference>
<dbReference type="InterPro" id="IPR015590">
    <property type="entry name" value="Aldehyde_DH_dom"/>
</dbReference>
<dbReference type="GO" id="GO:0016620">
    <property type="term" value="F:oxidoreductase activity, acting on the aldehyde or oxo group of donors, NAD or NADP as acceptor"/>
    <property type="evidence" value="ECO:0007669"/>
    <property type="project" value="InterPro"/>
</dbReference>
<dbReference type="RefSeq" id="WP_160551888.1">
    <property type="nucleotide sequence ID" value="NZ_CP047650.1"/>
</dbReference>
<feature type="domain" description="Aldehyde dehydrogenase" evidence="5">
    <location>
        <begin position="20"/>
        <end position="476"/>
    </location>
</feature>
<dbReference type="AlphaFoldDB" id="A0A857J5V7"/>
<keyword evidence="2 4" id="KW-0560">Oxidoreductase</keyword>
<dbReference type="EMBL" id="CP047650">
    <property type="protein sequence ID" value="QHI98371.1"/>
    <property type="molecule type" value="Genomic_DNA"/>
</dbReference>
<dbReference type="InterPro" id="IPR016160">
    <property type="entry name" value="Ald_DH_CS_CYS"/>
</dbReference>
<dbReference type="FunFam" id="3.40.605.10:FF:000007">
    <property type="entry name" value="NAD/NADP-dependent betaine aldehyde dehydrogenase"/>
    <property type="match status" value="1"/>
</dbReference>
<accession>A0A857J5V7</accession>
<dbReference type="FunFam" id="3.40.309.10:FF:000012">
    <property type="entry name" value="Betaine aldehyde dehydrogenase"/>
    <property type="match status" value="1"/>
</dbReference>
<evidence type="ECO:0000313" key="6">
    <source>
        <dbReference type="EMBL" id="QHI98371.1"/>
    </source>
</evidence>
<evidence type="ECO:0000256" key="1">
    <source>
        <dbReference type="ARBA" id="ARBA00009986"/>
    </source>
</evidence>
<keyword evidence="7" id="KW-1185">Reference proteome</keyword>
<dbReference type="PROSITE" id="PS00687">
    <property type="entry name" value="ALDEHYDE_DEHYDR_GLU"/>
    <property type="match status" value="1"/>
</dbReference>
<dbReference type="Gene3D" id="3.40.309.10">
    <property type="entry name" value="Aldehyde Dehydrogenase, Chain A, domain 2"/>
    <property type="match status" value="1"/>
</dbReference>
<dbReference type="KEGG" id="xyk:GT347_10430"/>
<dbReference type="InterPro" id="IPR016163">
    <property type="entry name" value="Ald_DH_C"/>
</dbReference>
<evidence type="ECO:0000256" key="3">
    <source>
        <dbReference type="PROSITE-ProRule" id="PRU10007"/>
    </source>
</evidence>
<comment type="similarity">
    <text evidence="1 4">Belongs to the aldehyde dehydrogenase family.</text>
</comment>
<name>A0A857J5V7_9BURK</name>
<dbReference type="Pfam" id="PF00171">
    <property type="entry name" value="Aldedh"/>
    <property type="match status" value="1"/>
</dbReference>
<reference evidence="6 7" key="1">
    <citation type="submission" date="2020-01" db="EMBL/GenBank/DDBJ databases">
        <title>Genome sequencing of strain KACC 21265.</title>
        <authorList>
            <person name="Heo J."/>
            <person name="Kim S.-J."/>
            <person name="Kim J.-S."/>
            <person name="Hong S.-B."/>
            <person name="Kwon S.-W."/>
        </authorList>
    </citation>
    <scope>NUCLEOTIDE SEQUENCE [LARGE SCALE GENOMIC DNA]</scope>
    <source>
        <strain evidence="6 7">KACC 21265</strain>
    </source>
</reference>
<dbReference type="Proteomes" id="UP000464787">
    <property type="component" value="Chromosome"/>
</dbReference>
<dbReference type="InterPro" id="IPR016162">
    <property type="entry name" value="Ald_DH_N"/>
</dbReference>
<dbReference type="InterPro" id="IPR029510">
    <property type="entry name" value="Ald_DH_CS_GLU"/>
</dbReference>
<dbReference type="PANTHER" id="PTHR11699">
    <property type="entry name" value="ALDEHYDE DEHYDROGENASE-RELATED"/>
    <property type="match status" value="1"/>
</dbReference>
<proteinExistence type="inferred from homology"/>
<sequence>MTPRYENLIDGQDCPPAQGAYLDTENPWTARAWAQIPRSTPEDVERAVAAAARAFGSAAWSGISATRRAALMRKLGDLVEANAPELALAETRDNGKTYTEMLRQMQNTAEWYRYFGGLCDKIEGRVIPVEAPGHLNYTLREPLGVIAMIVPWNSPVRLLAWKLAPALAAGNTCVIKPSEHASTSILTFARLVREAGFPDGVVNVVCGLGAEIGPALTDHPEVAKIAFTGGVGSGTAVYVAAARRMRPATLELGGKSPNIVFADADLDAAAMGVAGGIFASGGQSCVAGSRLLVADTIHDAFVERLTAIASRIRLGDPMDAATHVGPVANRPQFEQIMRMIAMAREDGATLACGGDSFTGPEGGLFVRPTICTGVSADMRIAQQEVFGPVLAVLRFSTEEEAVALANSTRFGLGAGIWTGDVGRAHRMAARVRSGTVWVNTYRMTSQSSPFGGYDLSGVGREGGQAMIDGYLQTKSVWVNTTGVSPSAFPGL</sequence>
<gene>
    <name evidence="6" type="ORF">GT347_10430</name>
</gene>
<evidence type="ECO:0000313" key="7">
    <source>
        <dbReference type="Proteomes" id="UP000464787"/>
    </source>
</evidence>
<feature type="active site" evidence="3">
    <location>
        <position position="251"/>
    </location>
</feature>
<dbReference type="CDD" id="cd07114">
    <property type="entry name" value="ALDH_DhaS"/>
    <property type="match status" value="1"/>
</dbReference>
<evidence type="ECO:0000256" key="2">
    <source>
        <dbReference type="ARBA" id="ARBA00023002"/>
    </source>
</evidence>
<dbReference type="SUPFAM" id="SSF53720">
    <property type="entry name" value="ALDH-like"/>
    <property type="match status" value="1"/>
</dbReference>